<evidence type="ECO:0000313" key="4">
    <source>
        <dbReference type="Proteomes" id="UP000315395"/>
    </source>
</evidence>
<dbReference type="NCBIfam" id="TIGR03083">
    <property type="entry name" value="maleylpyruvate isomerase family mycothiol-dependent enzyme"/>
    <property type="match status" value="1"/>
</dbReference>
<keyword evidence="3" id="KW-0670">Pyruvate</keyword>
<feature type="domain" description="Mycothiol-dependent maleylpyruvate isomerase metal-binding" evidence="2">
    <location>
        <begin position="83"/>
        <end position="219"/>
    </location>
</feature>
<reference evidence="3 4" key="1">
    <citation type="submission" date="2019-07" db="EMBL/GenBank/DDBJ databases">
        <title>complete genome sequencing of Ornithinimicrobium sp. H23M54.</title>
        <authorList>
            <person name="Bae J.-W."/>
            <person name="Lee S.-Y."/>
        </authorList>
    </citation>
    <scope>NUCLEOTIDE SEQUENCE [LARGE SCALE GENOMIC DNA]</scope>
    <source>
        <strain evidence="3 4">H23M54</strain>
    </source>
</reference>
<dbReference type="GO" id="GO:0046872">
    <property type="term" value="F:metal ion binding"/>
    <property type="evidence" value="ECO:0007669"/>
    <property type="project" value="InterPro"/>
</dbReference>
<keyword evidence="4" id="KW-1185">Reference proteome</keyword>
<dbReference type="InterPro" id="IPR017517">
    <property type="entry name" value="Maleyloyr_isom"/>
</dbReference>
<protein>
    <submittedName>
        <fullName evidence="3">Maleylpyruvate isomerase family mycothiol-dependent enzyme</fullName>
    </submittedName>
</protein>
<dbReference type="SUPFAM" id="SSF55718">
    <property type="entry name" value="SCP-like"/>
    <property type="match status" value="1"/>
</dbReference>
<dbReference type="SUPFAM" id="SSF109854">
    <property type="entry name" value="DinB/YfiT-like putative metalloenzymes"/>
    <property type="match status" value="1"/>
</dbReference>
<organism evidence="3 4">
    <name type="scientific">Ornithinimicrobium ciconiae</name>
    <dbReference type="NCBI Taxonomy" id="2594265"/>
    <lineage>
        <taxon>Bacteria</taxon>
        <taxon>Bacillati</taxon>
        <taxon>Actinomycetota</taxon>
        <taxon>Actinomycetes</taxon>
        <taxon>Micrococcales</taxon>
        <taxon>Ornithinimicrobiaceae</taxon>
        <taxon>Ornithinimicrobium</taxon>
    </lineage>
</organism>
<dbReference type="GO" id="GO:0016853">
    <property type="term" value="F:isomerase activity"/>
    <property type="evidence" value="ECO:0007669"/>
    <property type="project" value="UniProtKB-KW"/>
</dbReference>
<evidence type="ECO:0000259" key="2">
    <source>
        <dbReference type="Pfam" id="PF11716"/>
    </source>
</evidence>
<sequence>MSTNRPGCSSPRTWPSSSRAVRDPSPARCDEPLPPRRTLPSLAVLVREREHRDKDRRRSVTQAERRHEMTEGSLSPGRAIDLLAEADRALVATMARMTEADLRAPSLCEGWTRAHVLAHLARNADALQHLVQWAASGRQTPAYVSQEQRDRDIEESAQQSLPRLRADVTSASNAFRSRVEALRGRTDLHPVVAGSNRPMPGDRVPWARLREVTYHHVDLDLGFTFAQAPPEVVRAGLVEATQRLGPRGTPPMTLIGTDGRHWHLNGGGTEVHGKPADLLLWLSRGVEHNLTSHHPLPTLPAWG</sequence>
<evidence type="ECO:0000256" key="1">
    <source>
        <dbReference type="SAM" id="MobiDB-lite"/>
    </source>
</evidence>
<dbReference type="Proteomes" id="UP000315395">
    <property type="component" value="Chromosome"/>
</dbReference>
<feature type="compositionally biased region" description="Basic and acidic residues" evidence="1">
    <location>
        <begin position="46"/>
        <end position="70"/>
    </location>
</feature>
<dbReference type="EMBL" id="CP041616">
    <property type="protein sequence ID" value="QDO87966.1"/>
    <property type="molecule type" value="Genomic_DNA"/>
</dbReference>
<feature type="compositionally biased region" description="Polar residues" evidence="1">
    <location>
        <begin position="1"/>
        <end position="19"/>
    </location>
</feature>
<evidence type="ECO:0000313" key="3">
    <source>
        <dbReference type="EMBL" id="QDO87966.1"/>
    </source>
</evidence>
<gene>
    <name evidence="3" type="ORF">FNH13_06070</name>
</gene>
<dbReference type="Gene3D" id="1.20.120.450">
    <property type="entry name" value="dinb family like domain"/>
    <property type="match status" value="1"/>
</dbReference>
<dbReference type="Pfam" id="PF11716">
    <property type="entry name" value="MDMPI_N"/>
    <property type="match status" value="1"/>
</dbReference>
<accession>A0A516G8W0</accession>
<dbReference type="InterPro" id="IPR024344">
    <property type="entry name" value="MDMPI_metal-binding"/>
</dbReference>
<dbReference type="AlphaFoldDB" id="A0A516G8W0"/>
<dbReference type="InterPro" id="IPR034660">
    <property type="entry name" value="DinB/YfiT-like"/>
</dbReference>
<dbReference type="KEGG" id="orz:FNH13_06070"/>
<keyword evidence="3" id="KW-0413">Isomerase</keyword>
<proteinExistence type="predicted"/>
<dbReference type="InterPro" id="IPR036527">
    <property type="entry name" value="SCP2_sterol-bd_dom_sf"/>
</dbReference>
<name>A0A516G8W0_9MICO</name>
<feature type="region of interest" description="Disordered" evidence="1">
    <location>
        <begin position="1"/>
        <end position="74"/>
    </location>
</feature>
<dbReference type="OrthoDB" id="5118203at2"/>